<sequence>MFSPTPQTLMQHNQLGGMQRGGHSPQPHLSRYQCGLCPSSKSSLCCLDLGSYNNNRTVDATADVPCRRSLGSRRTIYTLLLLVKASSGNLSGDLRDMGYKNAFVILL</sequence>
<accession>A0A6A4HMK8</accession>
<organism evidence="2 3">
    <name type="scientific">Gymnopus androsaceus JB14</name>
    <dbReference type="NCBI Taxonomy" id="1447944"/>
    <lineage>
        <taxon>Eukaryota</taxon>
        <taxon>Fungi</taxon>
        <taxon>Dikarya</taxon>
        <taxon>Basidiomycota</taxon>
        <taxon>Agaricomycotina</taxon>
        <taxon>Agaricomycetes</taxon>
        <taxon>Agaricomycetidae</taxon>
        <taxon>Agaricales</taxon>
        <taxon>Marasmiineae</taxon>
        <taxon>Omphalotaceae</taxon>
        <taxon>Gymnopus</taxon>
    </lineage>
</organism>
<name>A0A6A4HMK8_9AGAR</name>
<feature type="compositionally biased region" description="Polar residues" evidence="1">
    <location>
        <begin position="1"/>
        <end position="16"/>
    </location>
</feature>
<evidence type="ECO:0000313" key="2">
    <source>
        <dbReference type="EMBL" id="KAE9399243.1"/>
    </source>
</evidence>
<evidence type="ECO:0000313" key="3">
    <source>
        <dbReference type="Proteomes" id="UP000799118"/>
    </source>
</evidence>
<gene>
    <name evidence="2" type="ORF">BT96DRAFT_704183</name>
</gene>
<protein>
    <submittedName>
        <fullName evidence="2">Uncharacterized protein</fullName>
    </submittedName>
</protein>
<dbReference type="AlphaFoldDB" id="A0A6A4HMK8"/>
<feature type="region of interest" description="Disordered" evidence="1">
    <location>
        <begin position="1"/>
        <end position="26"/>
    </location>
</feature>
<dbReference type="EMBL" id="ML769472">
    <property type="protein sequence ID" value="KAE9399243.1"/>
    <property type="molecule type" value="Genomic_DNA"/>
</dbReference>
<proteinExistence type="predicted"/>
<reference evidence="2" key="1">
    <citation type="journal article" date="2019" name="Environ. Microbiol.">
        <title>Fungal ecological strategies reflected in gene transcription - a case study of two litter decomposers.</title>
        <authorList>
            <person name="Barbi F."/>
            <person name="Kohler A."/>
            <person name="Barry K."/>
            <person name="Baskaran P."/>
            <person name="Daum C."/>
            <person name="Fauchery L."/>
            <person name="Ihrmark K."/>
            <person name="Kuo A."/>
            <person name="LaButti K."/>
            <person name="Lipzen A."/>
            <person name="Morin E."/>
            <person name="Grigoriev I.V."/>
            <person name="Henrissat B."/>
            <person name="Lindahl B."/>
            <person name="Martin F."/>
        </authorList>
    </citation>
    <scope>NUCLEOTIDE SEQUENCE</scope>
    <source>
        <strain evidence="2">JB14</strain>
    </source>
</reference>
<dbReference type="Proteomes" id="UP000799118">
    <property type="component" value="Unassembled WGS sequence"/>
</dbReference>
<evidence type="ECO:0000256" key="1">
    <source>
        <dbReference type="SAM" id="MobiDB-lite"/>
    </source>
</evidence>
<keyword evidence="3" id="KW-1185">Reference proteome</keyword>